<dbReference type="Proteomes" id="UP001294570">
    <property type="component" value="Unassembled WGS sequence"/>
</dbReference>
<accession>A0ABU5GPN6</accession>
<name>A0ABU5GPN6_9GAMM</name>
<keyword evidence="1" id="KW-0812">Transmembrane</keyword>
<organism evidence="2 3">
    <name type="scientific">Denitrificimonas halotolerans</name>
    <dbReference type="NCBI Taxonomy" id="3098930"/>
    <lineage>
        <taxon>Bacteria</taxon>
        <taxon>Pseudomonadati</taxon>
        <taxon>Pseudomonadota</taxon>
        <taxon>Gammaproteobacteria</taxon>
        <taxon>Pseudomonadales</taxon>
        <taxon>Pseudomonadaceae</taxon>
        <taxon>Denitrificimonas</taxon>
    </lineage>
</organism>
<feature type="transmembrane region" description="Helical" evidence="1">
    <location>
        <begin position="6"/>
        <end position="23"/>
    </location>
</feature>
<gene>
    <name evidence="2" type="ORF">TOI97_03920</name>
</gene>
<reference evidence="2 3" key="1">
    <citation type="submission" date="2023-12" db="EMBL/GenBank/DDBJ databases">
        <title>Denitrificimonas halotolerans sp. nov.,a novel species isolated from landfill leachate.</title>
        <authorList>
            <person name="Wang S."/>
        </authorList>
    </citation>
    <scope>NUCLEOTIDE SEQUENCE [LARGE SCALE GENOMIC DNA]</scope>
    <source>
        <strain evidence="2 3">JX-1</strain>
    </source>
</reference>
<keyword evidence="3" id="KW-1185">Reference proteome</keyword>
<dbReference type="NCBIfam" id="NF041023">
    <property type="entry name" value="PP0621_fam"/>
    <property type="match status" value="1"/>
</dbReference>
<dbReference type="EMBL" id="JAXIVU010000003">
    <property type="protein sequence ID" value="MDY7218719.1"/>
    <property type="molecule type" value="Genomic_DNA"/>
</dbReference>
<keyword evidence="1" id="KW-1133">Transmembrane helix</keyword>
<dbReference type="InterPro" id="IPR049708">
    <property type="entry name" value="PP0621-like"/>
</dbReference>
<sequence>MGLPRLILFAIIIGGGVWLWRRLQRRSTTAAKQGSATQTMVRCAHCQVHLPEKRAIKKNQNWFCSPEHLEQGPQARH</sequence>
<evidence type="ECO:0000313" key="3">
    <source>
        <dbReference type="Proteomes" id="UP001294570"/>
    </source>
</evidence>
<proteinExistence type="predicted"/>
<keyword evidence="1" id="KW-0472">Membrane</keyword>
<dbReference type="RefSeq" id="WP_321552815.1">
    <property type="nucleotide sequence ID" value="NZ_JAXIVU010000003.1"/>
</dbReference>
<protein>
    <submittedName>
        <fullName evidence="2">PP0621 family protein</fullName>
    </submittedName>
</protein>
<comment type="caution">
    <text evidence="2">The sequence shown here is derived from an EMBL/GenBank/DDBJ whole genome shotgun (WGS) entry which is preliminary data.</text>
</comment>
<evidence type="ECO:0000313" key="2">
    <source>
        <dbReference type="EMBL" id="MDY7218719.1"/>
    </source>
</evidence>
<evidence type="ECO:0000256" key="1">
    <source>
        <dbReference type="SAM" id="Phobius"/>
    </source>
</evidence>